<evidence type="ECO:0000256" key="4">
    <source>
        <dbReference type="SAM" id="Phobius"/>
    </source>
</evidence>
<sequence length="243" mass="26587">MKRQRTAYITGGASGIARALATLLLSQGWRVFVSDRNEAQAKQFADEYNTTSKSSALSYAECDTSSGFVKPYLSVFGVDLTGVLYTIALALQQFRRQDPQQWSSTSQRVLRGEIALVVSVCVFYCVPSLPIYTAAKHALIGLTRSYGKLLPDHGITLCAVAPNVVRTSISSSVFYGQMEAQGILTPMEGVMDAFTDIIESSASGEVYECGPKNRWTKRPGTTYLDVESEKCCELLLARAEVLH</sequence>
<name>A0A9P4H9Z2_9PLEO</name>
<accession>A0A9P4H9Z2</accession>
<evidence type="ECO:0000313" key="6">
    <source>
        <dbReference type="Proteomes" id="UP000799777"/>
    </source>
</evidence>
<dbReference type="InterPro" id="IPR036291">
    <property type="entry name" value="NAD(P)-bd_dom_sf"/>
</dbReference>
<keyword evidence="2" id="KW-0521">NADP</keyword>
<dbReference type="Gene3D" id="3.40.50.720">
    <property type="entry name" value="NAD(P)-binding Rossmann-like Domain"/>
    <property type="match status" value="2"/>
</dbReference>
<dbReference type="PANTHER" id="PTHR44229">
    <property type="entry name" value="15-HYDROXYPROSTAGLANDIN DEHYDROGENASE [NAD(+)]"/>
    <property type="match status" value="1"/>
</dbReference>
<dbReference type="SUPFAM" id="SSF51735">
    <property type="entry name" value="NAD(P)-binding Rossmann-fold domains"/>
    <property type="match status" value="1"/>
</dbReference>
<keyword evidence="3" id="KW-0560">Oxidoreductase</keyword>
<feature type="transmembrane region" description="Helical" evidence="4">
    <location>
        <begin position="112"/>
        <end position="132"/>
    </location>
</feature>
<dbReference type="InterPro" id="IPR020904">
    <property type="entry name" value="Sc_DH/Rdtase_CS"/>
</dbReference>
<evidence type="ECO:0000256" key="3">
    <source>
        <dbReference type="ARBA" id="ARBA00023002"/>
    </source>
</evidence>
<dbReference type="GO" id="GO:0016616">
    <property type="term" value="F:oxidoreductase activity, acting on the CH-OH group of donors, NAD or NADP as acceptor"/>
    <property type="evidence" value="ECO:0007669"/>
    <property type="project" value="TreeGrafter"/>
</dbReference>
<reference evidence="5" key="1">
    <citation type="journal article" date="2020" name="Stud. Mycol.">
        <title>101 Dothideomycetes genomes: a test case for predicting lifestyles and emergence of pathogens.</title>
        <authorList>
            <person name="Haridas S."/>
            <person name="Albert R."/>
            <person name="Binder M."/>
            <person name="Bloem J."/>
            <person name="Labutti K."/>
            <person name="Salamov A."/>
            <person name="Andreopoulos B."/>
            <person name="Baker S."/>
            <person name="Barry K."/>
            <person name="Bills G."/>
            <person name="Bluhm B."/>
            <person name="Cannon C."/>
            <person name="Castanera R."/>
            <person name="Culley D."/>
            <person name="Daum C."/>
            <person name="Ezra D."/>
            <person name="Gonzalez J."/>
            <person name="Henrissat B."/>
            <person name="Kuo A."/>
            <person name="Liang C."/>
            <person name="Lipzen A."/>
            <person name="Lutzoni F."/>
            <person name="Magnuson J."/>
            <person name="Mondo S."/>
            <person name="Nolan M."/>
            <person name="Ohm R."/>
            <person name="Pangilinan J."/>
            <person name="Park H.-J."/>
            <person name="Ramirez L."/>
            <person name="Alfaro M."/>
            <person name="Sun H."/>
            <person name="Tritt A."/>
            <person name="Yoshinaga Y."/>
            <person name="Zwiers L.-H."/>
            <person name="Turgeon B."/>
            <person name="Goodwin S."/>
            <person name="Spatafora J."/>
            <person name="Crous P."/>
            <person name="Grigoriev I."/>
        </authorList>
    </citation>
    <scope>NUCLEOTIDE SEQUENCE</scope>
    <source>
        <strain evidence="5">CBS 110217</strain>
    </source>
</reference>
<dbReference type="PRINTS" id="PR00081">
    <property type="entry name" value="GDHRDH"/>
</dbReference>
<keyword evidence="4" id="KW-1133">Transmembrane helix</keyword>
<dbReference type="PANTHER" id="PTHR44229:SF4">
    <property type="entry name" value="15-HYDROXYPROSTAGLANDIN DEHYDROGENASE [NAD(+)]"/>
    <property type="match status" value="1"/>
</dbReference>
<dbReference type="PROSITE" id="PS00061">
    <property type="entry name" value="ADH_SHORT"/>
    <property type="match status" value="1"/>
</dbReference>
<evidence type="ECO:0000256" key="2">
    <source>
        <dbReference type="ARBA" id="ARBA00022857"/>
    </source>
</evidence>
<evidence type="ECO:0000313" key="5">
    <source>
        <dbReference type="EMBL" id="KAF2030803.1"/>
    </source>
</evidence>
<dbReference type="OrthoDB" id="37659at2759"/>
<dbReference type="Proteomes" id="UP000799777">
    <property type="component" value="Unassembled WGS sequence"/>
</dbReference>
<evidence type="ECO:0000256" key="1">
    <source>
        <dbReference type="ARBA" id="ARBA00006484"/>
    </source>
</evidence>
<keyword evidence="4" id="KW-0472">Membrane</keyword>
<dbReference type="EMBL" id="ML978187">
    <property type="protein sequence ID" value="KAF2030803.1"/>
    <property type="molecule type" value="Genomic_DNA"/>
</dbReference>
<gene>
    <name evidence="5" type="ORF">EK21DRAFT_100276</name>
</gene>
<dbReference type="AlphaFoldDB" id="A0A9P4H9Z2"/>
<dbReference type="Pfam" id="PF00106">
    <property type="entry name" value="adh_short"/>
    <property type="match status" value="2"/>
</dbReference>
<feature type="transmembrane region" description="Helical" evidence="4">
    <location>
        <begin position="72"/>
        <end position="91"/>
    </location>
</feature>
<protein>
    <submittedName>
        <fullName evidence="5">NAD(P)-binding protein</fullName>
    </submittedName>
</protein>
<dbReference type="GO" id="GO:0005737">
    <property type="term" value="C:cytoplasm"/>
    <property type="evidence" value="ECO:0007669"/>
    <property type="project" value="TreeGrafter"/>
</dbReference>
<keyword evidence="6" id="KW-1185">Reference proteome</keyword>
<proteinExistence type="inferred from homology"/>
<keyword evidence="4" id="KW-0812">Transmembrane</keyword>
<organism evidence="5 6">
    <name type="scientific">Setomelanomma holmii</name>
    <dbReference type="NCBI Taxonomy" id="210430"/>
    <lineage>
        <taxon>Eukaryota</taxon>
        <taxon>Fungi</taxon>
        <taxon>Dikarya</taxon>
        <taxon>Ascomycota</taxon>
        <taxon>Pezizomycotina</taxon>
        <taxon>Dothideomycetes</taxon>
        <taxon>Pleosporomycetidae</taxon>
        <taxon>Pleosporales</taxon>
        <taxon>Pleosporineae</taxon>
        <taxon>Phaeosphaeriaceae</taxon>
        <taxon>Setomelanomma</taxon>
    </lineage>
</organism>
<comment type="similarity">
    <text evidence="1">Belongs to the short-chain dehydrogenases/reductases (SDR) family.</text>
</comment>
<feature type="transmembrane region" description="Helical" evidence="4">
    <location>
        <begin position="7"/>
        <end position="26"/>
    </location>
</feature>
<dbReference type="InterPro" id="IPR002347">
    <property type="entry name" value="SDR_fam"/>
</dbReference>
<comment type="caution">
    <text evidence="5">The sequence shown here is derived from an EMBL/GenBank/DDBJ whole genome shotgun (WGS) entry which is preliminary data.</text>
</comment>